<accession>A0A8X6WVF2</accession>
<dbReference type="GO" id="GO:0006508">
    <property type="term" value="P:proteolysis"/>
    <property type="evidence" value="ECO:0007669"/>
    <property type="project" value="InterPro"/>
</dbReference>
<evidence type="ECO:0000313" key="2">
    <source>
        <dbReference type="Proteomes" id="UP000886998"/>
    </source>
</evidence>
<organism evidence="1 2">
    <name type="scientific">Trichonephila inaurata madagascariensis</name>
    <dbReference type="NCBI Taxonomy" id="2747483"/>
    <lineage>
        <taxon>Eukaryota</taxon>
        <taxon>Metazoa</taxon>
        <taxon>Ecdysozoa</taxon>
        <taxon>Arthropoda</taxon>
        <taxon>Chelicerata</taxon>
        <taxon>Arachnida</taxon>
        <taxon>Araneae</taxon>
        <taxon>Araneomorphae</taxon>
        <taxon>Entelegynae</taxon>
        <taxon>Araneoidea</taxon>
        <taxon>Nephilidae</taxon>
        <taxon>Trichonephila</taxon>
        <taxon>Trichonephila inaurata</taxon>
    </lineage>
</organism>
<name>A0A8X6WVF2_9ARAC</name>
<dbReference type="AlphaFoldDB" id="A0A8X6WVF2"/>
<dbReference type="GO" id="GO:0004190">
    <property type="term" value="F:aspartic-type endopeptidase activity"/>
    <property type="evidence" value="ECO:0007669"/>
    <property type="project" value="InterPro"/>
</dbReference>
<reference evidence="1" key="1">
    <citation type="submission" date="2020-08" db="EMBL/GenBank/DDBJ databases">
        <title>Multicomponent nature underlies the extraordinary mechanical properties of spider dragline silk.</title>
        <authorList>
            <person name="Kono N."/>
            <person name="Nakamura H."/>
            <person name="Mori M."/>
            <person name="Yoshida Y."/>
            <person name="Ohtoshi R."/>
            <person name="Malay A.D."/>
            <person name="Moran D.A.P."/>
            <person name="Tomita M."/>
            <person name="Numata K."/>
            <person name="Arakawa K."/>
        </authorList>
    </citation>
    <scope>NUCLEOTIDE SEQUENCE</scope>
</reference>
<dbReference type="PROSITE" id="PS00141">
    <property type="entry name" value="ASP_PROTEASE"/>
    <property type="match status" value="1"/>
</dbReference>
<dbReference type="EMBL" id="BMAV01002910">
    <property type="protein sequence ID" value="GFY42157.1"/>
    <property type="molecule type" value="Genomic_DNA"/>
</dbReference>
<dbReference type="InterPro" id="IPR001969">
    <property type="entry name" value="Aspartic_peptidase_AS"/>
</dbReference>
<comment type="caution">
    <text evidence="1">The sequence shown here is derived from an EMBL/GenBank/DDBJ whole genome shotgun (WGS) entry which is preliminary data.</text>
</comment>
<dbReference type="OrthoDB" id="6424769at2759"/>
<protein>
    <submittedName>
        <fullName evidence="1">Uncharacterized protein</fullName>
    </submittedName>
</protein>
<dbReference type="InterPro" id="IPR021109">
    <property type="entry name" value="Peptidase_aspartic_dom_sf"/>
</dbReference>
<proteinExistence type="predicted"/>
<sequence length="140" mass="15287">MVNAAIDTGAQISVVRADVVEGQNIDNRGTIQITSAIGEHEMGELKGSYMEINGLKHGVVPISQNLVNDMLICSSDYERLIENSQLVRNPAILQVSSKKEEIINSVNLKSVCSQEGVTDLPETYTVFIECSKRKFGCSGR</sequence>
<keyword evidence="2" id="KW-1185">Reference proteome</keyword>
<dbReference type="SUPFAM" id="SSF50630">
    <property type="entry name" value="Acid proteases"/>
    <property type="match status" value="1"/>
</dbReference>
<gene>
    <name evidence="1" type="ORF">TNIN_204451</name>
</gene>
<evidence type="ECO:0000313" key="1">
    <source>
        <dbReference type="EMBL" id="GFY42157.1"/>
    </source>
</evidence>
<dbReference type="Proteomes" id="UP000886998">
    <property type="component" value="Unassembled WGS sequence"/>
</dbReference>